<keyword evidence="5" id="KW-1185">Reference proteome</keyword>
<dbReference type="PANTHER" id="PTHR33734:SF22">
    <property type="entry name" value="MEMBRANE-BOUND LYTIC MUREIN TRANSGLYCOSYLASE D"/>
    <property type="match status" value="1"/>
</dbReference>
<evidence type="ECO:0000256" key="1">
    <source>
        <dbReference type="SAM" id="MobiDB-lite"/>
    </source>
</evidence>
<feature type="compositionally biased region" description="Low complexity" evidence="1">
    <location>
        <begin position="221"/>
        <end position="231"/>
    </location>
</feature>
<comment type="caution">
    <text evidence="4">The sequence shown here is derived from an EMBL/GenBank/DDBJ whole genome shotgun (WGS) entry which is preliminary data.</text>
</comment>
<dbReference type="InterPro" id="IPR018392">
    <property type="entry name" value="LysM"/>
</dbReference>
<evidence type="ECO:0000313" key="4">
    <source>
        <dbReference type="EMBL" id="KAK3270314.1"/>
    </source>
</evidence>
<dbReference type="EMBL" id="LGRX02010472">
    <property type="protein sequence ID" value="KAK3270314.1"/>
    <property type="molecule type" value="Genomic_DNA"/>
</dbReference>
<evidence type="ECO:0000259" key="3">
    <source>
        <dbReference type="PROSITE" id="PS51782"/>
    </source>
</evidence>
<dbReference type="InterPro" id="IPR036779">
    <property type="entry name" value="LysM_dom_sf"/>
</dbReference>
<dbReference type="PROSITE" id="PS51782">
    <property type="entry name" value="LYSM"/>
    <property type="match status" value="2"/>
</dbReference>
<dbReference type="Pfam" id="PF01476">
    <property type="entry name" value="LysM"/>
    <property type="match status" value="2"/>
</dbReference>
<dbReference type="Proteomes" id="UP001190700">
    <property type="component" value="Unassembled WGS sequence"/>
</dbReference>
<name>A0AAE0G2B9_9CHLO</name>
<dbReference type="PANTHER" id="PTHR33734">
    <property type="entry name" value="LYSM DOMAIN-CONTAINING GPI-ANCHORED PROTEIN 2"/>
    <property type="match status" value="1"/>
</dbReference>
<dbReference type="AlphaFoldDB" id="A0AAE0G2B9"/>
<reference evidence="4 5" key="1">
    <citation type="journal article" date="2015" name="Genome Biol. Evol.">
        <title>Comparative Genomics of a Bacterivorous Green Alga Reveals Evolutionary Causalities and Consequences of Phago-Mixotrophic Mode of Nutrition.</title>
        <authorList>
            <person name="Burns J.A."/>
            <person name="Paasch A."/>
            <person name="Narechania A."/>
            <person name="Kim E."/>
        </authorList>
    </citation>
    <scope>NUCLEOTIDE SEQUENCE [LARGE SCALE GENOMIC DNA]</scope>
    <source>
        <strain evidence="4 5">PLY_AMNH</strain>
    </source>
</reference>
<protein>
    <recommendedName>
        <fullName evidence="3">LysM domain-containing protein</fullName>
    </recommendedName>
</protein>
<keyword evidence="2" id="KW-0812">Transmembrane</keyword>
<feature type="domain" description="LysM" evidence="3">
    <location>
        <begin position="158"/>
        <end position="203"/>
    </location>
</feature>
<evidence type="ECO:0000313" key="5">
    <source>
        <dbReference type="Proteomes" id="UP001190700"/>
    </source>
</evidence>
<evidence type="ECO:0000256" key="2">
    <source>
        <dbReference type="SAM" id="Phobius"/>
    </source>
</evidence>
<dbReference type="GO" id="GO:0008932">
    <property type="term" value="F:lytic endotransglycosylase activity"/>
    <property type="evidence" value="ECO:0007669"/>
    <property type="project" value="TreeGrafter"/>
</dbReference>
<proteinExistence type="predicted"/>
<keyword evidence="2" id="KW-0472">Membrane</keyword>
<feature type="region of interest" description="Disordered" evidence="1">
    <location>
        <begin position="221"/>
        <end position="244"/>
    </location>
</feature>
<gene>
    <name evidence="4" type="ORF">CYMTET_21283</name>
</gene>
<feature type="transmembrane region" description="Helical" evidence="2">
    <location>
        <begin position="295"/>
        <end position="316"/>
    </location>
</feature>
<dbReference type="SUPFAM" id="SSF54106">
    <property type="entry name" value="LysM domain"/>
    <property type="match status" value="2"/>
</dbReference>
<sequence>MHAPAVNRGTHKFRADLKARYRVATGFRNHVRNLPKVNVAVKKSAGRQRMCRLGVYAETTYTVKDGDTLFKIAYANDMTVKELIRINGLQTKEISVGQQLIVPGLPARASPVSPATPVYVPILLSTSDEGAEMSSRMTPEQSFNPIQQPVAAVSSPGVPYVVKDGDSLFSIATAHNVNIKSLLSANELYGERRQIRIGQQLIIPRPDESAIAPKPAAPIADNVLPTASTSSTPPPPPKNCASLPTSSIALSAHRVQVPSSTYPQPSPQPSETWLSAYPPVLPAVEAVTGKSDANFTTVVVFCGLTLAVLAGIQLANRLGRERVRPRPLMGRKKLQVQVPMVDTLKAKAMAR</sequence>
<organism evidence="4 5">
    <name type="scientific">Cymbomonas tetramitiformis</name>
    <dbReference type="NCBI Taxonomy" id="36881"/>
    <lineage>
        <taxon>Eukaryota</taxon>
        <taxon>Viridiplantae</taxon>
        <taxon>Chlorophyta</taxon>
        <taxon>Pyramimonadophyceae</taxon>
        <taxon>Pyramimonadales</taxon>
        <taxon>Pyramimonadaceae</taxon>
        <taxon>Cymbomonas</taxon>
    </lineage>
</organism>
<feature type="domain" description="LysM" evidence="3">
    <location>
        <begin position="59"/>
        <end position="102"/>
    </location>
</feature>
<accession>A0AAE0G2B9</accession>
<dbReference type="Gene3D" id="3.10.350.10">
    <property type="entry name" value="LysM domain"/>
    <property type="match status" value="2"/>
</dbReference>
<dbReference type="SMART" id="SM00257">
    <property type="entry name" value="LysM"/>
    <property type="match status" value="2"/>
</dbReference>
<dbReference type="CDD" id="cd00118">
    <property type="entry name" value="LysM"/>
    <property type="match status" value="2"/>
</dbReference>
<keyword evidence="2" id="KW-1133">Transmembrane helix</keyword>